<dbReference type="GO" id="GO:0005524">
    <property type="term" value="F:ATP binding"/>
    <property type="evidence" value="ECO:0007669"/>
    <property type="project" value="UniProtKB-UniRule"/>
</dbReference>
<dbReference type="PANTHER" id="PTHR48011:SF51">
    <property type="entry name" value="PROTEIN KINASE SUPERFAMILY PROTEIN"/>
    <property type="match status" value="1"/>
</dbReference>
<protein>
    <submittedName>
        <fullName evidence="4">Mitogen-activated protein kinase kinase kinase YODA-like</fullName>
    </submittedName>
</protein>
<dbReference type="PANTHER" id="PTHR48011">
    <property type="entry name" value="CCR4-NOT TRANSCRIPTIONAL COMPLEX SUBUNIT CAF120-RELATED"/>
    <property type="match status" value="1"/>
</dbReference>
<reference evidence="4" key="1">
    <citation type="submission" date="2025-08" db="UniProtKB">
        <authorList>
            <consortium name="RefSeq"/>
        </authorList>
    </citation>
    <scope>IDENTIFICATION</scope>
    <source>
        <strain evidence="4">OHB3-1</strain>
    </source>
</reference>
<feature type="domain" description="Protein kinase" evidence="2">
    <location>
        <begin position="4"/>
        <end position="276"/>
    </location>
</feature>
<dbReference type="GO" id="GO:0007165">
    <property type="term" value="P:signal transduction"/>
    <property type="evidence" value="ECO:0007669"/>
    <property type="project" value="TreeGrafter"/>
</dbReference>
<dbReference type="InterPro" id="IPR052751">
    <property type="entry name" value="Plant_MAPKKK"/>
</dbReference>
<dbReference type="RefSeq" id="XP_022154132.1">
    <property type="nucleotide sequence ID" value="XM_022298440.1"/>
</dbReference>
<name>A0A6J1DKV0_MOMCH</name>
<evidence type="ECO:0000313" key="3">
    <source>
        <dbReference type="Proteomes" id="UP000504603"/>
    </source>
</evidence>
<keyword evidence="1" id="KW-0067">ATP-binding</keyword>
<proteinExistence type="predicted"/>
<dbReference type="PROSITE" id="PS50011">
    <property type="entry name" value="PROTEIN_KINASE_DOM"/>
    <property type="match status" value="1"/>
</dbReference>
<evidence type="ECO:0000313" key="4">
    <source>
        <dbReference type="RefSeq" id="XP_022154132.1"/>
    </source>
</evidence>
<accession>A0A6J1DKV0</accession>
<keyword evidence="1" id="KW-0547">Nucleotide-binding</keyword>
<evidence type="ECO:0000259" key="2">
    <source>
        <dbReference type="PROSITE" id="PS50011"/>
    </source>
</evidence>
<dbReference type="KEGG" id="mcha:111021457"/>
<dbReference type="PROSITE" id="PS00107">
    <property type="entry name" value="PROTEIN_KINASE_ATP"/>
    <property type="match status" value="1"/>
</dbReference>
<dbReference type="AlphaFoldDB" id="A0A6J1DKV0"/>
<dbReference type="Gene3D" id="1.10.510.10">
    <property type="entry name" value="Transferase(Phosphotransferase) domain 1"/>
    <property type="match status" value="1"/>
</dbReference>
<dbReference type="OrthoDB" id="25592at2759"/>
<dbReference type="SMART" id="SM00220">
    <property type="entry name" value="S_TKc"/>
    <property type="match status" value="1"/>
</dbReference>
<dbReference type="InterPro" id="IPR017441">
    <property type="entry name" value="Protein_kinase_ATP_BS"/>
</dbReference>
<keyword evidence="3" id="KW-1185">Reference proteome</keyword>
<dbReference type="Pfam" id="PF00069">
    <property type="entry name" value="Pkinase"/>
    <property type="match status" value="1"/>
</dbReference>
<dbReference type="InterPro" id="IPR000719">
    <property type="entry name" value="Prot_kinase_dom"/>
</dbReference>
<organism evidence="3 4">
    <name type="scientific">Momordica charantia</name>
    <name type="common">Bitter gourd</name>
    <name type="synonym">Balsam pear</name>
    <dbReference type="NCBI Taxonomy" id="3673"/>
    <lineage>
        <taxon>Eukaryota</taxon>
        <taxon>Viridiplantae</taxon>
        <taxon>Streptophyta</taxon>
        <taxon>Embryophyta</taxon>
        <taxon>Tracheophyta</taxon>
        <taxon>Spermatophyta</taxon>
        <taxon>Magnoliopsida</taxon>
        <taxon>eudicotyledons</taxon>
        <taxon>Gunneridae</taxon>
        <taxon>Pentapetalae</taxon>
        <taxon>rosids</taxon>
        <taxon>fabids</taxon>
        <taxon>Cucurbitales</taxon>
        <taxon>Cucurbitaceae</taxon>
        <taxon>Momordiceae</taxon>
        <taxon>Momordica</taxon>
    </lineage>
</organism>
<feature type="binding site" evidence="1">
    <location>
        <position position="34"/>
    </location>
    <ligand>
        <name>ATP</name>
        <dbReference type="ChEBI" id="CHEBI:30616"/>
    </ligand>
</feature>
<evidence type="ECO:0000256" key="1">
    <source>
        <dbReference type="PROSITE-ProRule" id="PRU10141"/>
    </source>
</evidence>
<dbReference type="SUPFAM" id="SSF56112">
    <property type="entry name" value="Protein kinase-like (PK-like)"/>
    <property type="match status" value="1"/>
</dbReference>
<sequence length="300" mass="34150">MANWIRVKPLGQGSYGEVFLAKPTADSLDYFAIKATQLPLHHCSSFSSPLREKCILECFIGCPEIVQCYGGEIIIMEGDSFDLASFFLIMEYAAGGSLADLIKKRKKLAENEVKDYLRMILRGVACIHDKGFVHADLKPGNILAFPQPDGKMKLKITDFGLTRRSCEEEEAYDDYCVERRFRGTPIYMSPESVYGQVKAPLDIWSVGCIAVEIVSGKPVWDGCPDQKLMLKLVDKMEIPKIPEEFSEEGKDFVGRCFDLEPERRWTAEMLLQHSYLKEENKDEIQMRFLHGHVNKFRSAI</sequence>
<dbReference type="GO" id="GO:0004672">
    <property type="term" value="F:protein kinase activity"/>
    <property type="evidence" value="ECO:0007669"/>
    <property type="project" value="InterPro"/>
</dbReference>
<gene>
    <name evidence="4" type="primary">LOC111021457</name>
</gene>
<dbReference type="Proteomes" id="UP000504603">
    <property type="component" value="Unplaced"/>
</dbReference>
<dbReference type="GeneID" id="111021457"/>
<dbReference type="InterPro" id="IPR011009">
    <property type="entry name" value="Kinase-like_dom_sf"/>
</dbReference>